<dbReference type="Gene3D" id="2.20.20.160">
    <property type="match status" value="1"/>
</dbReference>
<dbReference type="AlphaFoldDB" id="A0A9N9RXY0"/>
<sequence length="216" mass="25315">MGFGYELSENSDEESVDICGRFDACNIVYKPYFGKNVVEKLCLCPERTFCPATYDNDNRSLSINARTQMKFCVPVKELLNELPECEVGGKALEITKFYYINQIKNISTKLLCGCAKHPVYWRHHSREGQAVPENEKLFKAFDYFECADLRKCNTDEFCGLARTDYGFIFQRCTCNYTDDCRYYVEETDIEENVEELFYNELFYKAHCLRKETAVDW</sequence>
<reference evidence="1" key="1">
    <citation type="submission" date="2022-01" db="EMBL/GenBank/DDBJ databases">
        <authorList>
            <person name="King R."/>
        </authorList>
    </citation>
    <scope>NUCLEOTIDE SEQUENCE</scope>
</reference>
<evidence type="ECO:0000313" key="1">
    <source>
        <dbReference type="EMBL" id="CAG9805471.1"/>
    </source>
</evidence>
<name>A0A9N9RXY0_9DIPT</name>
<dbReference type="OrthoDB" id="121932at2759"/>
<gene>
    <name evidence="1" type="ORF">CHIRRI_LOCUS8343</name>
</gene>
<dbReference type="EMBL" id="OU895878">
    <property type="protein sequence ID" value="CAG9805471.1"/>
    <property type="molecule type" value="Genomic_DNA"/>
</dbReference>
<organism evidence="1 2">
    <name type="scientific">Chironomus riparius</name>
    <dbReference type="NCBI Taxonomy" id="315576"/>
    <lineage>
        <taxon>Eukaryota</taxon>
        <taxon>Metazoa</taxon>
        <taxon>Ecdysozoa</taxon>
        <taxon>Arthropoda</taxon>
        <taxon>Hexapoda</taxon>
        <taxon>Insecta</taxon>
        <taxon>Pterygota</taxon>
        <taxon>Neoptera</taxon>
        <taxon>Endopterygota</taxon>
        <taxon>Diptera</taxon>
        <taxon>Nematocera</taxon>
        <taxon>Chironomoidea</taxon>
        <taxon>Chironomidae</taxon>
        <taxon>Chironominae</taxon>
        <taxon>Chironomus</taxon>
    </lineage>
</organism>
<proteinExistence type="predicted"/>
<protein>
    <submittedName>
        <fullName evidence="1">Uncharacterized protein</fullName>
    </submittedName>
</protein>
<evidence type="ECO:0000313" key="2">
    <source>
        <dbReference type="Proteomes" id="UP001153620"/>
    </source>
</evidence>
<accession>A0A9N9RXY0</accession>
<keyword evidence="2" id="KW-1185">Reference proteome</keyword>
<reference evidence="1" key="2">
    <citation type="submission" date="2022-10" db="EMBL/GenBank/DDBJ databases">
        <authorList>
            <consortium name="ENA_rothamsted_submissions"/>
            <consortium name="culmorum"/>
            <person name="King R."/>
        </authorList>
    </citation>
    <scope>NUCLEOTIDE SEQUENCE</scope>
</reference>
<dbReference type="Proteomes" id="UP001153620">
    <property type="component" value="Chromosome 2"/>
</dbReference>